<keyword evidence="1" id="KW-0812">Transmembrane</keyword>
<feature type="transmembrane region" description="Helical" evidence="1">
    <location>
        <begin position="21"/>
        <end position="44"/>
    </location>
</feature>
<dbReference type="PANTHER" id="PTHR10796:SF92">
    <property type="entry name" value="PATCHED-RELATED, ISOFORM A"/>
    <property type="match status" value="1"/>
</dbReference>
<proteinExistence type="predicted"/>
<dbReference type="InterPro" id="IPR051697">
    <property type="entry name" value="Patched_domain-protein"/>
</dbReference>
<dbReference type="GO" id="GO:0005886">
    <property type="term" value="C:plasma membrane"/>
    <property type="evidence" value="ECO:0007669"/>
    <property type="project" value="TreeGrafter"/>
</dbReference>
<dbReference type="AlphaFoldDB" id="A0AAV2QXN0"/>
<gene>
    <name evidence="2" type="ORF">MNOR_LOCUS17324</name>
</gene>
<organism evidence="2 3">
    <name type="scientific">Meganyctiphanes norvegica</name>
    <name type="common">Northern krill</name>
    <name type="synonym">Thysanopoda norvegica</name>
    <dbReference type="NCBI Taxonomy" id="48144"/>
    <lineage>
        <taxon>Eukaryota</taxon>
        <taxon>Metazoa</taxon>
        <taxon>Ecdysozoa</taxon>
        <taxon>Arthropoda</taxon>
        <taxon>Crustacea</taxon>
        <taxon>Multicrustacea</taxon>
        <taxon>Malacostraca</taxon>
        <taxon>Eumalacostraca</taxon>
        <taxon>Eucarida</taxon>
        <taxon>Euphausiacea</taxon>
        <taxon>Euphausiidae</taxon>
        <taxon>Meganyctiphanes</taxon>
    </lineage>
</organism>
<keyword evidence="3" id="KW-1185">Reference proteome</keyword>
<evidence type="ECO:0000256" key="1">
    <source>
        <dbReference type="SAM" id="Phobius"/>
    </source>
</evidence>
<evidence type="ECO:0000313" key="2">
    <source>
        <dbReference type="EMBL" id="CAL4102468.1"/>
    </source>
</evidence>
<keyword evidence="1" id="KW-1133">Transmembrane helix</keyword>
<sequence>MNFLKKINKLLVTAFYHLGKFIGTHPGYFILIPFFLSLLCATGFQHTVYQDDPEYLFTPLNGRSLIEKSIIEHLFKINFTADFSPSRITQQGRFAHFIITAKYGGSILKTDIWKEIMSLNQIVHDIELVVVGEFRESYQYDDLCAKTPKGCFENKILFINEVMPEIENNSYSLSYPTIDIENDLDKLQLPFIFGGVDLSENNTITSVKALLLQYYVRK</sequence>
<name>A0AAV2QXN0_MEGNR</name>
<keyword evidence="1" id="KW-0472">Membrane</keyword>
<accession>A0AAV2QXN0</accession>
<comment type="caution">
    <text evidence="2">The sequence shown here is derived from an EMBL/GenBank/DDBJ whole genome shotgun (WGS) entry which is preliminary data.</text>
</comment>
<feature type="non-terminal residue" evidence="2">
    <location>
        <position position="218"/>
    </location>
</feature>
<evidence type="ECO:0000313" key="3">
    <source>
        <dbReference type="Proteomes" id="UP001497623"/>
    </source>
</evidence>
<reference evidence="2 3" key="1">
    <citation type="submission" date="2024-05" db="EMBL/GenBank/DDBJ databases">
        <authorList>
            <person name="Wallberg A."/>
        </authorList>
    </citation>
    <scope>NUCLEOTIDE SEQUENCE [LARGE SCALE GENOMIC DNA]</scope>
</reference>
<dbReference type="Proteomes" id="UP001497623">
    <property type="component" value="Unassembled WGS sequence"/>
</dbReference>
<dbReference type="PANTHER" id="PTHR10796">
    <property type="entry name" value="PATCHED-RELATED"/>
    <property type="match status" value="1"/>
</dbReference>
<protein>
    <submittedName>
        <fullName evidence="2">Uncharacterized protein</fullName>
    </submittedName>
</protein>
<dbReference type="EMBL" id="CAXKWB010011845">
    <property type="protein sequence ID" value="CAL4102468.1"/>
    <property type="molecule type" value="Genomic_DNA"/>
</dbReference>
<dbReference type="GO" id="GO:0030659">
    <property type="term" value="C:cytoplasmic vesicle membrane"/>
    <property type="evidence" value="ECO:0007669"/>
    <property type="project" value="TreeGrafter"/>
</dbReference>